<organism evidence="1 2">
    <name type="scientific">Diphasiastrum complanatum</name>
    <name type="common">Issler's clubmoss</name>
    <name type="synonym">Lycopodium complanatum</name>
    <dbReference type="NCBI Taxonomy" id="34168"/>
    <lineage>
        <taxon>Eukaryota</taxon>
        <taxon>Viridiplantae</taxon>
        <taxon>Streptophyta</taxon>
        <taxon>Embryophyta</taxon>
        <taxon>Tracheophyta</taxon>
        <taxon>Lycopodiopsida</taxon>
        <taxon>Lycopodiales</taxon>
        <taxon>Lycopodiaceae</taxon>
        <taxon>Lycopodioideae</taxon>
        <taxon>Diphasiastrum</taxon>
    </lineage>
</organism>
<accession>A0ACC2ENB2</accession>
<evidence type="ECO:0000313" key="1">
    <source>
        <dbReference type="EMBL" id="KAJ7567938.1"/>
    </source>
</evidence>
<proteinExistence type="predicted"/>
<evidence type="ECO:0000313" key="2">
    <source>
        <dbReference type="Proteomes" id="UP001162992"/>
    </source>
</evidence>
<gene>
    <name evidence="1" type="ORF">O6H91_01G012900</name>
</gene>
<protein>
    <submittedName>
        <fullName evidence="1">Uncharacterized protein</fullName>
    </submittedName>
</protein>
<reference evidence="2" key="1">
    <citation type="journal article" date="2024" name="Proc. Natl. Acad. Sci. U.S.A.">
        <title>Extraordinary preservation of gene collinearity over three hundred million years revealed in homosporous lycophytes.</title>
        <authorList>
            <person name="Li C."/>
            <person name="Wickell D."/>
            <person name="Kuo L.Y."/>
            <person name="Chen X."/>
            <person name="Nie B."/>
            <person name="Liao X."/>
            <person name="Peng D."/>
            <person name="Ji J."/>
            <person name="Jenkins J."/>
            <person name="Williams M."/>
            <person name="Shu S."/>
            <person name="Plott C."/>
            <person name="Barry K."/>
            <person name="Rajasekar S."/>
            <person name="Grimwood J."/>
            <person name="Han X."/>
            <person name="Sun S."/>
            <person name="Hou Z."/>
            <person name="He W."/>
            <person name="Dai G."/>
            <person name="Sun C."/>
            <person name="Schmutz J."/>
            <person name="Leebens-Mack J.H."/>
            <person name="Li F.W."/>
            <person name="Wang L."/>
        </authorList>
    </citation>
    <scope>NUCLEOTIDE SEQUENCE [LARGE SCALE GENOMIC DNA]</scope>
    <source>
        <strain evidence="2">cv. PW_Plant_1</strain>
    </source>
</reference>
<sequence>MAPIDPHSFTDSAHPLTNHIDLDLFLDFDTKIITGTSILTLEKQYSGQLYLDSRDLVIEKAFDAVGKPLQFVLEAPHPIKGPLSLLWVFLQDHACFSVSFKTSPSASAVQPCSGFDPLQIASTRLSYVFSLNVRRSMHARYSLAKKHLAIHARSIFPCQDTPAARITYSANINVPRGIPLVMLM</sequence>
<keyword evidence="2" id="KW-1185">Reference proteome</keyword>
<comment type="caution">
    <text evidence="1">The sequence shown here is derived from an EMBL/GenBank/DDBJ whole genome shotgun (WGS) entry which is preliminary data.</text>
</comment>
<dbReference type="EMBL" id="CM055092">
    <property type="protein sequence ID" value="KAJ7567938.1"/>
    <property type="molecule type" value="Genomic_DNA"/>
</dbReference>
<dbReference type="Proteomes" id="UP001162992">
    <property type="component" value="Chromosome 1"/>
</dbReference>
<name>A0ACC2ENB2_DIPCM</name>